<evidence type="ECO:0000313" key="2">
    <source>
        <dbReference type="Proteomes" id="UP001732700"/>
    </source>
</evidence>
<sequence>MALPSPRSYDSEDELSRRRLEAADEAVRRWESRGAALDDGDGVSYSAGLVAAVKDLISLGSGGGACARDAKVALKTAMGQLQDDFRKVLISGTYFHPPDSLQKSLLDCLALPVRSFSFSSFPDLEDLSISSFATSPSDESGTYGTGCSRGSVSMERVHMYLIDPEASVLLKEIVEIMILSGHAPHLCRAYGETRHDTLMQCLCLLGVQTEPKGYTAAALAANGGCSLQLYGQKQQIWIQALRVIVGTVLPEERQACAEIFGCDSKLEEDCFARATTRCIAQLLAVGNAMVNVNVDDQHYHKVPLLLQMHKEFVKLRPSIEELLCGDAKDAVSQEASMLLDKLGEAASSLLFEFLNACSNHKPWKNTVLDGGILPLTQHVMGFIELIAEYNDKVNLILPVGKVEGGVSGTGIIRSPWERYVLLLLACLQQKIEEYAESYKDECLRYVFLMNNAMYVLKFSRSVDLRMSLGDVWNHEQFVVRVERYATAYLRASWTSALFHLSYNGVIGEPPAQRRVRKGVKNFNVAFGEISRVQMTWKVPNPQLRQHLRLVILQLVHPAYRVYIKRYGSYLEPNPSKYIKYTLDDIENHVLDLFEG</sequence>
<protein>
    <submittedName>
        <fullName evidence="1">Uncharacterized protein</fullName>
    </submittedName>
</protein>
<keyword evidence="2" id="KW-1185">Reference proteome</keyword>
<accession>A0ACD5Y2T8</accession>
<reference evidence="1" key="2">
    <citation type="submission" date="2025-09" db="UniProtKB">
        <authorList>
            <consortium name="EnsemblPlants"/>
        </authorList>
    </citation>
    <scope>IDENTIFICATION</scope>
</reference>
<name>A0ACD5Y2T8_AVESA</name>
<evidence type="ECO:0000313" key="1">
    <source>
        <dbReference type="EnsemblPlants" id="AVESA.00010b.r2.5CG0893290.1.CDS"/>
    </source>
</evidence>
<reference evidence="1" key="1">
    <citation type="submission" date="2021-05" db="EMBL/GenBank/DDBJ databases">
        <authorList>
            <person name="Scholz U."/>
            <person name="Mascher M."/>
            <person name="Fiebig A."/>
        </authorList>
    </citation>
    <scope>NUCLEOTIDE SEQUENCE [LARGE SCALE GENOMIC DNA]</scope>
</reference>
<proteinExistence type="predicted"/>
<dbReference type="Proteomes" id="UP001732700">
    <property type="component" value="Chromosome 5C"/>
</dbReference>
<organism evidence="1 2">
    <name type="scientific">Avena sativa</name>
    <name type="common">Oat</name>
    <dbReference type="NCBI Taxonomy" id="4498"/>
    <lineage>
        <taxon>Eukaryota</taxon>
        <taxon>Viridiplantae</taxon>
        <taxon>Streptophyta</taxon>
        <taxon>Embryophyta</taxon>
        <taxon>Tracheophyta</taxon>
        <taxon>Spermatophyta</taxon>
        <taxon>Magnoliopsida</taxon>
        <taxon>Liliopsida</taxon>
        <taxon>Poales</taxon>
        <taxon>Poaceae</taxon>
        <taxon>BOP clade</taxon>
        <taxon>Pooideae</taxon>
        <taxon>Poodae</taxon>
        <taxon>Poeae</taxon>
        <taxon>Poeae Chloroplast Group 1 (Aveneae type)</taxon>
        <taxon>Aveninae</taxon>
        <taxon>Avena</taxon>
    </lineage>
</organism>
<dbReference type="EnsemblPlants" id="AVESA.00010b.r2.5CG0893290.1">
    <property type="protein sequence ID" value="AVESA.00010b.r2.5CG0893290.1.CDS"/>
    <property type="gene ID" value="AVESA.00010b.r2.5CG0893290"/>
</dbReference>